<proteinExistence type="predicted"/>
<dbReference type="Proteomes" id="UP000006683">
    <property type="component" value="Chromosome"/>
</dbReference>
<dbReference type="Pfam" id="PF10678">
    <property type="entry name" value="DUF2492"/>
    <property type="match status" value="1"/>
</dbReference>
<keyword evidence="2" id="KW-1185">Reference proteome</keyword>
<dbReference type="AlphaFoldDB" id="E1SRP7"/>
<dbReference type="STRING" id="550540.Fbal_2766"/>
<dbReference type="RefSeq" id="WP_013346274.1">
    <property type="nucleotide sequence ID" value="NC_014541.1"/>
</dbReference>
<dbReference type="KEGG" id="fbl:Fbal_2766"/>
<dbReference type="EMBL" id="CP002209">
    <property type="protein sequence ID" value="ADN76968.1"/>
    <property type="molecule type" value="Genomic_DNA"/>
</dbReference>
<name>E1SRP7_FERBD</name>
<dbReference type="HOGENOM" id="CLU_172471_0_0_6"/>
<dbReference type="NCBIfam" id="TIGR03853">
    <property type="entry name" value="matur_matur"/>
    <property type="match status" value="1"/>
</dbReference>
<evidence type="ECO:0008006" key="3">
    <source>
        <dbReference type="Google" id="ProtNLM"/>
    </source>
</evidence>
<reference evidence="1 2" key="1">
    <citation type="journal article" date="2010" name="Stand. Genomic Sci.">
        <title>Complete genome sequence of Ferrimonas balearica type strain (PAT).</title>
        <authorList>
            <person name="Nolan M."/>
            <person name="Sikorski J."/>
            <person name="Davenport K."/>
            <person name="Lucas S."/>
            <person name="Glavina Del Rio T."/>
            <person name="Tice H."/>
            <person name="Cheng J."/>
            <person name="Goodwin L."/>
            <person name="Pitluck S."/>
            <person name="Liolios K."/>
            <person name="Ivanova N."/>
            <person name="Mavromatis K."/>
            <person name="Ovchinnikova G."/>
            <person name="Pati A."/>
            <person name="Chen A."/>
            <person name="Palaniappan K."/>
            <person name="Land M."/>
            <person name="Hauser L."/>
            <person name="Chang Y."/>
            <person name="Jeffries C."/>
            <person name="Tapia R."/>
            <person name="Brettin T."/>
            <person name="Detter J."/>
            <person name="Han C."/>
            <person name="Yasawong M."/>
            <person name="Rohde M."/>
            <person name="Tindall B."/>
            <person name="Goker M."/>
            <person name="Woyke T."/>
            <person name="Bristow J."/>
            <person name="Eisen J."/>
            <person name="Markowitz V."/>
            <person name="Hugenholtz P."/>
            <person name="Kyrpides N."/>
            <person name="Klenk H."/>
            <person name="Lapidus A."/>
        </authorList>
    </citation>
    <scope>NUCLEOTIDE SEQUENCE [LARGE SCALE GENOMIC DNA]</scope>
    <source>
        <strain evidence="2">DSM 9799 / CCM 4581 / KCTC 23876 / PAT</strain>
    </source>
</reference>
<accession>E1SRP7</accession>
<dbReference type="eggNOG" id="ENOG50333JI">
    <property type="taxonomic scope" value="Bacteria"/>
</dbReference>
<protein>
    <recommendedName>
        <fullName evidence="3">Metal-binding protein</fullName>
    </recommendedName>
</protein>
<organism evidence="1 2">
    <name type="scientific">Ferrimonas balearica (strain DSM 9799 / CCM 4581 / KCTC 23876 / PAT)</name>
    <dbReference type="NCBI Taxonomy" id="550540"/>
    <lineage>
        <taxon>Bacteria</taxon>
        <taxon>Pseudomonadati</taxon>
        <taxon>Pseudomonadota</taxon>
        <taxon>Gammaproteobacteria</taxon>
        <taxon>Alteromonadales</taxon>
        <taxon>Ferrimonadaceae</taxon>
        <taxon>Ferrimonas</taxon>
    </lineage>
</organism>
<dbReference type="GeneID" id="67182990"/>
<evidence type="ECO:0000313" key="2">
    <source>
        <dbReference type="Proteomes" id="UP000006683"/>
    </source>
</evidence>
<dbReference type="OrthoDB" id="285410at2"/>
<gene>
    <name evidence="1" type="ordered locus">Fbal_2766</name>
</gene>
<sequence>MSSVHAHEFLAMVAEAEEPKTLAQLKEMAAERFGAEVRFHTCKASELTTDALLAFLLERDKLTQLGDGYQVNAARVCNHG</sequence>
<dbReference type="InterPro" id="IPR019620">
    <property type="entry name" value="Metal-bd_prot_put"/>
</dbReference>
<evidence type="ECO:0000313" key="1">
    <source>
        <dbReference type="EMBL" id="ADN76968.1"/>
    </source>
</evidence>